<proteinExistence type="predicted"/>
<name>M7TK79_EUTLA</name>
<reference evidence="2" key="1">
    <citation type="journal article" date="2013" name="Genome Announc.">
        <title>Draft genome sequence of the grapevine dieback fungus Eutypa lata UCR-EL1.</title>
        <authorList>
            <person name="Blanco-Ulate B."/>
            <person name="Rolshausen P.E."/>
            <person name="Cantu D."/>
        </authorList>
    </citation>
    <scope>NUCLEOTIDE SEQUENCE [LARGE SCALE GENOMIC DNA]</scope>
    <source>
        <strain evidence="2">UCR-EL1</strain>
    </source>
</reference>
<gene>
    <name evidence="1" type="ORF">UCREL1_2609</name>
</gene>
<organism evidence="1 2">
    <name type="scientific">Eutypa lata (strain UCR-EL1)</name>
    <name type="common">Grapevine dieback disease fungus</name>
    <name type="synonym">Eutypa armeniacae</name>
    <dbReference type="NCBI Taxonomy" id="1287681"/>
    <lineage>
        <taxon>Eukaryota</taxon>
        <taxon>Fungi</taxon>
        <taxon>Dikarya</taxon>
        <taxon>Ascomycota</taxon>
        <taxon>Pezizomycotina</taxon>
        <taxon>Sordariomycetes</taxon>
        <taxon>Xylariomycetidae</taxon>
        <taxon>Xylariales</taxon>
        <taxon>Diatrypaceae</taxon>
        <taxon>Eutypa</taxon>
    </lineage>
</organism>
<evidence type="ECO:0000313" key="1">
    <source>
        <dbReference type="EMBL" id="EMR70351.1"/>
    </source>
</evidence>
<accession>M7TK79</accession>
<dbReference type="HOGENOM" id="CLU_1015744_0_0_1"/>
<protein>
    <submittedName>
        <fullName evidence="1">Uncharacterized protein</fullName>
    </submittedName>
</protein>
<dbReference type="Proteomes" id="UP000012174">
    <property type="component" value="Unassembled WGS sequence"/>
</dbReference>
<dbReference type="EMBL" id="KB705880">
    <property type="protein sequence ID" value="EMR70351.1"/>
    <property type="molecule type" value="Genomic_DNA"/>
</dbReference>
<sequence>MSSQPAALGQAAVDLGQAAVDLRQAADDAARIIQSISHEGDLSNASTAFSAVFARVQEDYRPSFIAEHILWFIVVNWDRFAKPDRVRWLVQQISSNERIDGDKWMPALDYCIARIGGMNDETEVKPIQGAGIDKDCLLVNAHSIAAKVLWDDNLLSSDRFFFDALVTAFETEDPAFEIGYRLDKVKTWLEDKRAADFRSRVKNGRTTPRDHPCGSIYAFMMFGYIPEGVTNLPVDANRWNWWCDRYAALAQELAQDGLPEFIEPSRRLAKIHTN</sequence>
<dbReference type="AlphaFoldDB" id="M7TK79"/>
<evidence type="ECO:0000313" key="2">
    <source>
        <dbReference type="Proteomes" id="UP000012174"/>
    </source>
</evidence>
<dbReference type="KEGG" id="ela:UCREL1_2609"/>
<keyword evidence="2" id="KW-1185">Reference proteome</keyword>